<dbReference type="Proteomes" id="UP001309876">
    <property type="component" value="Unassembled WGS sequence"/>
</dbReference>
<evidence type="ECO:0000313" key="3">
    <source>
        <dbReference type="Proteomes" id="UP001309876"/>
    </source>
</evidence>
<feature type="compositionally biased region" description="Polar residues" evidence="1">
    <location>
        <begin position="23"/>
        <end position="43"/>
    </location>
</feature>
<reference evidence="2 3" key="1">
    <citation type="submission" date="2023-08" db="EMBL/GenBank/DDBJ databases">
        <title>Black Yeasts Isolated from many extreme environments.</title>
        <authorList>
            <person name="Coleine C."/>
            <person name="Stajich J.E."/>
            <person name="Selbmann L."/>
        </authorList>
    </citation>
    <scope>NUCLEOTIDE SEQUENCE [LARGE SCALE GENOMIC DNA]</scope>
    <source>
        <strain evidence="2 3">CCFEE 5910</strain>
    </source>
</reference>
<name>A0AAN7T769_9EURO</name>
<dbReference type="Pfam" id="PF13376">
    <property type="entry name" value="OmdA"/>
    <property type="match status" value="1"/>
</dbReference>
<evidence type="ECO:0000256" key="1">
    <source>
        <dbReference type="SAM" id="MobiDB-lite"/>
    </source>
</evidence>
<gene>
    <name evidence="2" type="ORF">LTR05_001843</name>
</gene>
<accession>A0AAN7T769</accession>
<dbReference type="EMBL" id="JAVRRJ010000001">
    <property type="protein sequence ID" value="KAK5091658.1"/>
    <property type="molecule type" value="Genomic_DNA"/>
</dbReference>
<dbReference type="AlphaFoldDB" id="A0AAN7T769"/>
<comment type="caution">
    <text evidence="2">The sequence shown here is derived from an EMBL/GenBank/DDBJ whole genome shotgun (WGS) entry which is preliminary data.</text>
</comment>
<sequence>MAVTRAGARSTNKPRTASKPKNPVSSQATTFTSRSKRVAQTPNDLPILPFPNAAAFESYLQEHHATIPGLHLKHVKKSFSIPSISNTEALEVALCFGWINGQGNSCPEEPDYYLARYTPRRPKSTWSQINVKLAERLIEEGRMRPAGQAAIDAAKADGRWERAYSAPTNMTVPADFQAALDANAAAKSFFDTLGKSERYLVLLKIELASLAARQNRIQALIDNLAVGKVPGSNTATRTLAPPASRVRKARTKPR</sequence>
<feature type="compositionally biased region" description="Basic residues" evidence="1">
    <location>
        <begin position="245"/>
        <end position="254"/>
    </location>
</feature>
<protein>
    <submittedName>
        <fullName evidence="2">Uncharacterized protein</fullName>
    </submittedName>
</protein>
<keyword evidence="3" id="KW-1185">Reference proteome</keyword>
<evidence type="ECO:0000313" key="2">
    <source>
        <dbReference type="EMBL" id="KAK5091658.1"/>
    </source>
</evidence>
<organism evidence="2 3">
    <name type="scientific">Lithohypha guttulata</name>
    <dbReference type="NCBI Taxonomy" id="1690604"/>
    <lineage>
        <taxon>Eukaryota</taxon>
        <taxon>Fungi</taxon>
        <taxon>Dikarya</taxon>
        <taxon>Ascomycota</taxon>
        <taxon>Pezizomycotina</taxon>
        <taxon>Eurotiomycetes</taxon>
        <taxon>Chaetothyriomycetidae</taxon>
        <taxon>Chaetothyriales</taxon>
        <taxon>Trichomeriaceae</taxon>
        <taxon>Lithohypha</taxon>
    </lineage>
</organism>
<feature type="region of interest" description="Disordered" evidence="1">
    <location>
        <begin position="1"/>
        <end position="44"/>
    </location>
</feature>
<feature type="region of interest" description="Disordered" evidence="1">
    <location>
        <begin position="231"/>
        <end position="254"/>
    </location>
</feature>
<proteinExistence type="predicted"/>